<feature type="chain" id="PRO_5043382588" description="Chitin-binding type-2 domain-containing protein" evidence="1">
    <location>
        <begin position="17"/>
        <end position="228"/>
    </location>
</feature>
<proteinExistence type="predicted"/>
<dbReference type="Gene3D" id="2.170.140.10">
    <property type="entry name" value="Chitin binding domain"/>
    <property type="match status" value="1"/>
</dbReference>
<dbReference type="SUPFAM" id="SSF57625">
    <property type="entry name" value="Invertebrate chitin-binding proteins"/>
    <property type="match status" value="1"/>
</dbReference>
<dbReference type="InterPro" id="IPR052976">
    <property type="entry name" value="Scoloptoxin-like"/>
</dbReference>
<dbReference type="PANTHER" id="PTHR22933">
    <property type="entry name" value="FI18007P1-RELATED"/>
    <property type="match status" value="1"/>
</dbReference>
<dbReference type="Pfam" id="PF01607">
    <property type="entry name" value="CBM_14"/>
    <property type="match status" value="1"/>
</dbReference>
<reference evidence="3 4" key="1">
    <citation type="submission" date="2024-05" db="EMBL/GenBank/DDBJ databases">
        <authorList>
            <person name="Wallberg A."/>
        </authorList>
    </citation>
    <scope>NUCLEOTIDE SEQUENCE [LARGE SCALE GENOMIC DNA]</scope>
</reference>
<evidence type="ECO:0000313" key="4">
    <source>
        <dbReference type="Proteomes" id="UP001497623"/>
    </source>
</evidence>
<dbReference type="AlphaFoldDB" id="A0AAV2Q4G4"/>
<dbReference type="GO" id="GO:0005576">
    <property type="term" value="C:extracellular region"/>
    <property type="evidence" value="ECO:0007669"/>
    <property type="project" value="InterPro"/>
</dbReference>
<dbReference type="InterPro" id="IPR036508">
    <property type="entry name" value="Chitin-bd_dom_sf"/>
</dbReference>
<organism evidence="3 4">
    <name type="scientific">Meganyctiphanes norvegica</name>
    <name type="common">Northern krill</name>
    <name type="synonym">Thysanopoda norvegica</name>
    <dbReference type="NCBI Taxonomy" id="48144"/>
    <lineage>
        <taxon>Eukaryota</taxon>
        <taxon>Metazoa</taxon>
        <taxon>Ecdysozoa</taxon>
        <taxon>Arthropoda</taxon>
        <taxon>Crustacea</taxon>
        <taxon>Multicrustacea</taxon>
        <taxon>Malacostraca</taxon>
        <taxon>Eumalacostraca</taxon>
        <taxon>Eucarida</taxon>
        <taxon>Euphausiacea</taxon>
        <taxon>Euphausiidae</taxon>
        <taxon>Meganyctiphanes</taxon>
    </lineage>
</organism>
<dbReference type="SMART" id="SM00494">
    <property type="entry name" value="ChtBD2"/>
    <property type="match status" value="1"/>
</dbReference>
<evidence type="ECO:0000256" key="1">
    <source>
        <dbReference type="SAM" id="SignalP"/>
    </source>
</evidence>
<comment type="caution">
    <text evidence="3">The sequence shown here is derived from an EMBL/GenBank/DDBJ whole genome shotgun (WGS) entry which is preliminary data.</text>
</comment>
<dbReference type="PROSITE" id="PS50940">
    <property type="entry name" value="CHIT_BIND_II"/>
    <property type="match status" value="1"/>
</dbReference>
<accession>A0AAV2Q4G4</accession>
<evidence type="ECO:0000259" key="2">
    <source>
        <dbReference type="PROSITE" id="PS50940"/>
    </source>
</evidence>
<dbReference type="PANTHER" id="PTHR22933:SF43">
    <property type="entry name" value="LP10131P"/>
    <property type="match status" value="1"/>
</dbReference>
<gene>
    <name evidence="3" type="ORF">MNOR_LOCUS8421</name>
</gene>
<keyword evidence="1" id="KW-0732">Signal</keyword>
<sequence length="228" mass="25688">MKAVAALVFVASLCTGQQFFPDQSPAVRLAGTQLFQGANQGPTFRSNVQEEQNRRFFQGANRDFNQDNQVQVFSEQDRLNNFRIQQNRDNAFQFERQNRNFAFQQPQVRVGADPRFDGSLEVGTFEPLNLPSGASALLGSISSSFSCADRPYGYYADPENYCRVFHICNPALFGDGTVQTYQYSFFCGEGAVFDQSKLTCVAEFEATPCQEAPNFYFRNEVFGRNVEA</sequence>
<name>A0AAV2Q4G4_MEGNR</name>
<feature type="signal peptide" evidence="1">
    <location>
        <begin position="1"/>
        <end position="16"/>
    </location>
</feature>
<feature type="domain" description="Chitin-binding type-2" evidence="2">
    <location>
        <begin position="144"/>
        <end position="211"/>
    </location>
</feature>
<evidence type="ECO:0000313" key="3">
    <source>
        <dbReference type="EMBL" id="CAL4071049.1"/>
    </source>
</evidence>
<protein>
    <recommendedName>
        <fullName evidence="2">Chitin-binding type-2 domain-containing protein</fullName>
    </recommendedName>
</protein>
<keyword evidence="4" id="KW-1185">Reference proteome</keyword>
<dbReference type="Proteomes" id="UP001497623">
    <property type="component" value="Unassembled WGS sequence"/>
</dbReference>
<dbReference type="GO" id="GO:0008061">
    <property type="term" value="F:chitin binding"/>
    <property type="evidence" value="ECO:0007669"/>
    <property type="project" value="InterPro"/>
</dbReference>
<dbReference type="EMBL" id="CAXKWB010003917">
    <property type="protein sequence ID" value="CAL4071049.1"/>
    <property type="molecule type" value="Genomic_DNA"/>
</dbReference>
<dbReference type="InterPro" id="IPR002557">
    <property type="entry name" value="Chitin-bd_dom"/>
</dbReference>